<dbReference type="GO" id="GO:0004791">
    <property type="term" value="F:thioredoxin-disulfide reductase (NADPH) activity"/>
    <property type="evidence" value="ECO:0007669"/>
    <property type="project" value="UniProtKB-UniRule"/>
</dbReference>
<sequence length="321" mass="35024">MASHKSKVLIIGSGPAGYTAAIYSARAMLDPVIISGLEFGGQLMITESIENYPGFSDPIKGNFLMEQMRLQAESFGTKIIREVVVSVDLDQRPFIVETDSGDIWHTDVLIIAMGSKVKWLGLESERILQGFGVSACATCDGLFYRNKEVLVVGGGNTAVEEALHLAKIALKVTLVHRRSSLRSEKILQDRLFAQSNVDFMWNTEVVEIIGSSPNSGALPSVSGVRLRRNDDNTVFEVPIDGVFISIGYKPNTDIFLNKLRLTDSNYIWTAPNSTVTSVPGVFAAGDIADDNYRQAITSAAMGCMAALEAERYLSINDIYIS</sequence>
<dbReference type="PRINTS" id="PR00469">
    <property type="entry name" value="PNDRDTASEII"/>
</dbReference>
<organism evidence="11 12">
    <name type="scientific">Candidatus Liberibacter americanus str. Sao Paulo</name>
    <dbReference type="NCBI Taxonomy" id="1261131"/>
    <lineage>
        <taxon>Bacteria</taxon>
        <taxon>Pseudomonadati</taxon>
        <taxon>Pseudomonadota</taxon>
        <taxon>Alphaproteobacteria</taxon>
        <taxon>Hyphomicrobiales</taxon>
        <taxon>Rhizobiaceae</taxon>
        <taxon>Liberibacter</taxon>
    </lineage>
</organism>
<dbReference type="InterPro" id="IPR008255">
    <property type="entry name" value="Pyr_nucl-diS_OxRdtase_2_AS"/>
</dbReference>
<dbReference type="InterPro" id="IPR005982">
    <property type="entry name" value="Thioredox_Rdtase"/>
</dbReference>
<dbReference type="Pfam" id="PF07992">
    <property type="entry name" value="Pyr_redox_2"/>
    <property type="match status" value="1"/>
</dbReference>
<dbReference type="InterPro" id="IPR036188">
    <property type="entry name" value="FAD/NAD-bd_sf"/>
</dbReference>
<dbReference type="GO" id="GO:0019430">
    <property type="term" value="P:removal of superoxide radicals"/>
    <property type="evidence" value="ECO:0007669"/>
    <property type="project" value="UniProtKB-UniRule"/>
</dbReference>
<evidence type="ECO:0000256" key="6">
    <source>
        <dbReference type="ARBA" id="ARBA00023157"/>
    </source>
</evidence>
<dbReference type="GO" id="GO:0005737">
    <property type="term" value="C:cytoplasm"/>
    <property type="evidence" value="ECO:0007669"/>
    <property type="project" value="InterPro"/>
</dbReference>
<keyword evidence="9" id="KW-0521">NADP</keyword>
<keyword evidence="7 8" id="KW-0676">Redox-active center</keyword>
<evidence type="ECO:0000256" key="9">
    <source>
        <dbReference type="RuleBase" id="RU003881"/>
    </source>
</evidence>
<evidence type="ECO:0000256" key="1">
    <source>
        <dbReference type="ARBA" id="ARBA00009333"/>
    </source>
</evidence>
<dbReference type="PANTHER" id="PTHR48105">
    <property type="entry name" value="THIOREDOXIN REDUCTASE 1-RELATED-RELATED"/>
    <property type="match status" value="1"/>
</dbReference>
<comment type="similarity">
    <text evidence="1 8">Belongs to the class-II pyridine nucleotide-disulfide oxidoreductase family.</text>
</comment>
<dbReference type="EMBL" id="CP006604">
    <property type="protein sequence ID" value="AHA28208.1"/>
    <property type="molecule type" value="Genomic_DNA"/>
</dbReference>
<dbReference type="RefSeq" id="WP_007557098.1">
    <property type="nucleotide sequence ID" value="NC_022793.1"/>
</dbReference>
<name>U6B5S5_9HYPH</name>
<accession>U6B5S5</accession>
<keyword evidence="5 8" id="KW-0560">Oxidoreductase</keyword>
<keyword evidence="12" id="KW-1185">Reference proteome</keyword>
<dbReference type="SUPFAM" id="SSF51905">
    <property type="entry name" value="FAD/NAD(P)-binding domain"/>
    <property type="match status" value="1"/>
</dbReference>
<reference evidence="11 12" key="1">
    <citation type="journal article" date="2014" name="Mol. Plant Microbe Interact.">
        <title>The complete genome sequence of Candidatus Liberibacter americanus, associated with citrus Huanglongbing.</title>
        <authorList>
            <person name="Wulff N.A."/>
            <person name="Zhang S."/>
            <person name="Setubal J.C."/>
            <person name="Almeida N.F."/>
            <person name="Martins E.C."/>
            <person name="Harakava R."/>
            <person name="Kumar D."/>
            <person name="Rangel L.T."/>
            <person name="Foissac X."/>
            <person name="Bove J."/>
            <person name="Gabriel D.W."/>
        </authorList>
    </citation>
    <scope>NUCLEOTIDE SEQUENCE [LARGE SCALE GENOMIC DNA]</scope>
    <source>
        <strain evidence="11 12">Sao Paulo</strain>
    </source>
</reference>
<evidence type="ECO:0000256" key="7">
    <source>
        <dbReference type="ARBA" id="ARBA00023284"/>
    </source>
</evidence>
<evidence type="ECO:0000256" key="2">
    <source>
        <dbReference type="ARBA" id="ARBA00018719"/>
    </source>
</evidence>
<dbReference type="InterPro" id="IPR050097">
    <property type="entry name" value="Ferredoxin-NADP_redctase_2"/>
</dbReference>
<feature type="domain" description="FAD/NAD(P)-binding" evidence="10">
    <location>
        <begin position="7"/>
        <end position="302"/>
    </location>
</feature>
<keyword evidence="4 8" id="KW-0274">FAD</keyword>
<proteinExistence type="inferred from homology"/>
<dbReference type="EC" id="1.8.1.9" evidence="8"/>
<evidence type="ECO:0000313" key="11">
    <source>
        <dbReference type="EMBL" id="AHA28208.1"/>
    </source>
</evidence>
<dbReference type="NCBIfam" id="TIGR01292">
    <property type="entry name" value="TRX_reduct"/>
    <property type="match status" value="1"/>
</dbReference>
<evidence type="ECO:0000259" key="10">
    <source>
        <dbReference type="Pfam" id="PF07992"/>
    </source>
</evidence>
<comment type="cofactor">
    <cofactor evidence="9">
        <name>FAD</name>
        <dbReference type="ChEBI" id="CHEBI:57692"/>
    </cofactor>
    <text evidence="9">Binds 1 FAD per subunit.</text>
</comment>
<dbReference type="Gene3D" id="3.50.50.60">
    <property type="entry name" value="FAD/NAD(P)-binding domain"/>
    <property type="match status" value="2"/>
</dbReference>
<evidence type="ECO:0000256" key="5">
    <source>
        <dbReference type="ARBA" id="ARBA00023002"/>
    </source>
</evidence>
<keyword evidence="6" id="KW-1015">Disulfide bond</keyword>
<dbReference type="HOGENOM" id="CLU_031864_5_1_5"/>
<keyword evidence="3 8" id="KW-0285">Flavoprotein</keyword>
<protein>
    <recommendedName>
        <fullName evidence="2 8">Thioredoxin reductase</fullName>
        <ecNumber evidence="8">1.8.1.9</ecNumber>
    </recommendedName>
</protein>
<dbReference type="PROSITE" id="PS00573">
    <property type="entry name" value="PYRIDINE_REDOX_2"/>
    <property type="match status" value="1"/>
</dbReference>
<dbReference type="PRINTS" id="PR00368">
    <property type="entry name" value="FADPNR"/>
</dbReference>
<comment type="catalytic activity">
    <reaction evidence="8">
        <text>[thioredoxin]-dithiol + NADP(+) = [thioredoxin]-disulfide + NADPH + H(+)</text>
        <dbReference type="Rhea" id="RHEA:20345"/>
        <dbReference type="Rhea" id="RHEA-COMP:10698"/>
        <dbReference type="Rhea" id="RHEA-COMP:10700"/>
        <dbReference type="ChEBI" id="CHEBI:15378"/>
        <dbReference type="ChEBI" id="CHEBI:29950"/>
        <dbReference type="ChEBI" id="CHEBI:50058"/>
        <dbReference type="ChEBI" id="CHEBI:57783"/>
        <dbReference type="ChEBI" id="CHEBI:58349"/>
        <dbReference type="EC" id="1.8.1.9"/>
    </reaction>
</comment>
<dbReference type="KEGG" id="lar:lam_875"/>
<evidence type="ECO:0000256" key="4">
    <source>
        <dbReference type="ARBA" id="ARBA00022827"/>
    </source>
</evidence>
<dbReference type="PATRIC" id="fig|1261131.3.peg.838"/>
<gene>
    <name evidence="11" type="primary">trxB</name>
    <name evidence="11" type="ORF">lam_875</name>
</gene>
<dbReference type="InterPro" id="IPR023753">
    <property type="entry name" value="FAD/NAD-binding_dom"/>
</dbReference>
<comment type="subunit">
    <text evidence="8">Homodimer.</text>
</comment>
<dbReference type="Proteomes" id="UP000017862">
    <property type="component" value="Chromosome"/>
</dbReference>
<evidence type="ECO:0000313" key="12">
    <source>
        <dbReference type="Proteomes" id="UP000017862"/>
    </source>
</evidence>
<evidence type="ECO:0000256" key="3">
    <source>
        <dbReference type="ARBA" id="ARBA00022630"/>
    </source>
</evidence>
<evidence type="ECO:0000256" key="8">
    <source>
        <dbReference type="RuleBase" id="RU003880"/>
    </source>
</evidence>
<dbReference type="AlphaFoldDB" id="U6B5S5"/>
<dbReference type="STRING" id="1261131.lam_875"/>
<dbReference type="eggNOG" id="COG0492">
    <property type="taxonomic scope" value="Bacteria"/>
</dbReference>